<reference evidence="1" key="1">
    <citation type="submission" date="2021-11" db="EMBL/GenBank/DDBJ databases">
        <authorList>
            <person name="Rodrigo-Torres L."/>
            <person name="Arahal R. D."/>
            <person name="Lucena T."/>
        </authorList>
    </citation>
    <scope>NUCLEOTIDE SEQUENCE</scope>
    <source>
        <strain evidence="1">CECT 7928</strain>
    </source>
</reference>
<sequence length="194" mass="21942">MMPKRSSPACLRNQQPIYEQLSIYFKHCTNVLEIGSGTGQHAVFFAEKMPYLTWHTSDMPENHECIAAWIDGSSLKNVRSPITFTIGQDKWPDVGLDGVFTANTTHIMQPHEAEVMMKLVAENLPTGGIFCQYGPMKIDGDFTSASNKDFDDSLRERGYGGIRDIEQLIDWGKGMNLQNRIPMPANNFLLIWKK</sequence>
<dbReference type="PANTHER" id="PTHR20974">
    <property type="entry name" value="UPF0585 PROTEIN CG18661"/>
    <property type="match status" value="1"/>
</dbReference>
<gene>
    <name evidence="1" type="ORF">VMF7928_02717</name>
</gene>
<dbReference type="RefSeq" id="WP_237362257.1">
    <property type="nucleotide sequence ID" value="NZ_CAKLDM010000002.1"/>
</dbReference>
<evidence type="ECO:0008006" key="3">
    <source>
        <dbReference type="Google" id="ProtNLM"/>
    </source>
</evidence>
<keyword evidence="2" id="KW-1185">Reference proteome</keyword>
<dbReference type="PANTHER" id="PTHR20974:SF0">
    <property type="entry name" value="UPF0585 PROTEIN CG18661"/>
    <property type="match status" value="1"/>
</dbReference>
<comment type="caution">
    <text evidence="1">The sequence shown here is derived from an EMBL/GenBank/DDBJ whole genome shotgun (WGS) entry which is preliminary data.</text>
</comment>
<proteinExistence type="predicted"/>
<dbReference type="Proteomes" id="UP000838748">
    <property type="component" value="Unassembled WGS sequence"/>
</dbReference>
<dbReference type="EMBL" id="CAKLDM010000002">
    <property type="protein sequence ID" value="CAH0540272.1"/>
    <property type="molecule type" value="Genomic_DNA"/>
</dbReference>
<name>A0ABN8E483_9VIBR</name>
<accession>A0ABN8E483</accession>
<dbReference type="InterPro" id="IPR029063">
    <property type="entry name" value="SAM-dependent_MTases_sf"/>
</dbReference>
<dbReference type="Pfam" id="PF06080">
    <property type="entry name" value="DUF938"/>
    <property type="match status" value="1"/>
</dbReference>
<organism evidence="1 2">
    <name type="scientific">Vibrio marisflavi CECT 7928</name>
    <dbReference type="NCBI Taxonomy" id="634439"/>
    <lineage>
        <taxon>Bacteria</taxon>
        <taxon>Pseudomonadati</taxon>
        <taxon>Pseudomonadota</taxon>
        <taxon>Gammaproteobacteria</taxon>
        <taxon>Vibrionales</taxon>
        <taxon>Vibrionaceae</taxon>
        <taxon>Vibrio</taxon>
    </lineage>
</organism>
<dbReference type="Gene3D" id="3.40.50.150">
    <property type="entry name" value="Vaccinia Virus protein VP39"/>
    <property type="match status" value="1"/>
</dbReference>
<evidence type="ECO:0000313" key="1">
    <source>
        <dbReference type="EMBL" id="CAH0540272.1"/>
    </source>
</evidence>
<evidence type="ECO:0000313" key="2">
    <source>
        <dbReference type="Proteomes" id="UP000838748"/>
    </source>
</evidence>
<dbReference type="InterPro" id="IPR010342">
    <property type="entry name" value="DUF938"/>
</dbReference>
<dbReference type="SUPFAM" id="SSF53335">
    <property type="entry name" value="S-adenosyl-L-methionine-dependent methyltransferases"/>
    <property type="match status" value="1"/>
</dbReference>
<protein>
    <recommendedName>
        <fullName evidence="3">DUF938 domain-containing protein</fullName>
    </recommendedName>
</protein>